<keyword evidence="2" id="KW-1185">Reference proteome</keyword>
<dbReference type="EMBL" id="CM037155">
    <property type="protein sequence ID" value="KAH7848190.1"/>
    <property type="molecule type" value="Genomic_DNA"/>
</dbReference>
<organism evidence="1 2">
    <name type="scientific">Vaccinium darrowii</name>
    <dbReference type="NCBI Taxonomy" id="229202"/>
    <lineage>
        <taxon>Eukaryota</taxon>
        <taxon>Viridiplantae</taxon>
        <taxon>Streptophyta</taxon>
        <taxon>Embryophyta</taxon>
        <taxon>Tracheophyta</taxon>
        <taxon>Spermatophyta</taxon>
        <taxon>Magnoliopsida</taxon>
        <taxon>eudicotyledons</taxon>
        <taxon>Gunneridae</taxon>
        <taxon>Pentapetalae</taxon>
        <taxon>asterids</taxon>
        <taxon>Ericales</taxon>
        <taxon>Ericaceae</taxon>
        <taxon>Vaccinioideae</taxon>
        <taxon>Vaccinieae</taxon>
        <taxon>Vaccinium</taxon>
    </lineage>
</organism>
<evidence type="ECO:0000313" key="2">
    <source>
        <dbReference type="Proteomes" id="UP000828048"/>
    </source>
</evidence>
<accession>A0ACB7Y5G3</accession>
<reference evidence="1 2" key="1">
    <citation type="journal article" date="2021" name="Hortic Res">
        <title>High-quality reference genome and annotation aids understanding of berry development for evergreen blueberry (Vaccinium darrowii).</title>
        <authorList>
            <person name="Yu J."/>
            <person name="Hulse-Kemp A.M."/>
            <person name="Babiker E."/>
            <person name="Staton M."/>
        </authorList>
    </citation>
    <scope>NUCLEOTIDE SEQUENCE [LARGE SCALE GENOMIC DNA]</scope>
    <source>
        <strain evidence="2">cv. NJ 8807/NJ 8810</strain>
        <tissue evidence="1">Young leaf</tissue>
    </source>
</reference>
<name>A0ACB7Y5G3_9ERIC</name>
<dbReference type="Proteomes" id="UP000828048">
    <property type="component" value="Chromosome 5"/>
</dbReference>
<comment type="caution">
    <text evidence="1">The sequence shown here is derived from an EMBL/GenBank/DDBJ whole genome shotgun (WGS) entry which is preliminary data.</text>
</comment>
<gene>
    <name evidence="1" type="ORF">Vadar_034798</name>
</gene>
<protein>
    <submittedName>
        <fullName evidence="1">Uncharacterized protein</fullName>
    </submittedName>
</protein>
<sequence>MRNSLLSGKDSAGLLFTVEGRPIFIRTFGLVVSIIDSTLSRINTGDDILFLDLSLDPELFEGLKGDKQIRESSCSYQLWRFVPDHLKILSLCYSLQSDTYWEMREVTEDCWEGRIKLQKTKEICVH</sequence>
<proteinExistence type="predicted"/>
<evidence type="ECO:0000313" key="1">
    <source>
        <dbReference type="EMBL" id="KAH7848190.1"/>
    </source>
</evidence>